<dbReference type="EMBL" id="JAPDRQ010000027">
    <property type="protein sequence ID" value="KAJ9660925.1"/>
    <property type="molecule type" value="Genomic_DNA"/>
</dbReference>
<reference evidence="1" key="1">
    <citation type="submission" date="2022-10" db="EMBL/GenBank/DDBJ databases">
        <title>Culturing micro-colonial fungi from biological soil crusts in the Mojave desert and describing Neophaeococcomyces mojavensis, and introducing the new genera and species Taxawa tesnikishii.</title>
        <authorList>
            <person name="Kurbessoian T."/>
            <person name="Stajich J.E."/>
        </authorList>
    </citation>
    <scope>NUCLEOTIDE SEQUENCE</scope>
    <source>
        <strain evidence="1">JES_112</strain>
    </source>
</reference>
<protein>
    <submittedName>
        <fullName evidence="1">NADPH-dependent 1-acyl dihydroxyacetone phosphate reductase</fullName>
        <ecNumber evidence="1">1.1.1.101</ecNumber>
    </submittedName>
</protein>
<comment type="caution">
    <text evidence="1">The sequence shown here is derived from an EMBL/GenBank/DDBJ whole genome shotgun (WGS) entry which is preliminary data.</text>
</comment>
<evidence type="ECO:0000313" key="2">
    <source>
        <dbReference type="Proteomes" id="UP001172386"/>
    </source>
</evidence>
<dbReference type="EC" id="1.1.1.101" evidence="1"/>
<name>A0ACC3AEQ2_9EURO</name>
<accession>A0ACC3AEQ2</accession>
<proteinExistence type="predicted"/>
<dbReference type="Proteomes" id="UP001172386">
    <property type="component" value="Unassembled WGS sequence"/>
</dbReference>
<organism evidence="1 2">
    <name type="scientific">Neophaeococcomyces mojaviensis</name>
    <dbReference type="NCBI Taxonomy" id="3383035"/>
    <lineage>
        <taxon>Eukaryota</taxon>
        <taxon>Fungi</taxon>
        <taxon>Dikarya</taxon>
        <taxon>Ascomycota</taxon>
        <taxon>Pezizomycotina</taxon>
        <taxon>Eurotiomycetes</taxon>
        <taxon>Chaetothyriomycetidae</taxon>
        <taxon>Chaetothyriales</taxon>
        <taxon>Chaetothyriales incertae sedis</taxon>
        <taxon>Neophaeococcomyces</taxon>
    </lineage>
</organism>
<sequence length="292" mass="31533">MSNKKVVLITGCSDGGLGSALAIAFYKAGYRVIATARNLSKLTETRKLGIEEIQLDVLSDTSLSEAAKKLDTLTGNRLDILVNNAGEGYNMPAVDSDLSKVRKVFELNVFSVITVTHAFLPSLVATPDAKVVNNISVAGRINLPFQGTYNASKAAAMSYTENLRLELAPFDIRVISLMTGGVKTNFFNNVEKNYGQGANALPHDSIYRVVPSGIKLMKDPEGSINADGVENADYWAKNVVADLSKAKPPHQIWRGSNAGRLRWLVHLPVGMMDGALKGISGLDEVEKAVKRK</sequence>
<evidence type="ECO:0000313" key="1">
    <source>
        <dbReference type="EMBL" id="KAJ9660925.1"/>
    </source>
</evidence>
<gene>
    <name evidence="1" type="primary">AYR1</name>
    <name evidence="1" type="ORF">H2198_002270</name>
</gene>
<keyword evidence="1" id="KW-0560">Oxidoreductase</keyword>
<keyword evidence="2" id="KW-1185">Reference proteome</keyword>